<name>A0ABT1Q1Z4_9ACTN</name>
<evidence type="ECO:0000313" key="2">
    <source>
        <dbReference type="Proteomes" id="UP001057702"/>
    </source>
</evidence>
<accession>A0ABT1Q1Z4</accession>
<gene>
    <name evidence="1" type="ORF">NGB36_26050</name>
</gene>
<comment type="caution">
    <text evidence="1">The sequence shown here is derived from an EMBL/GenBank/DDBJ whole genome shotgun (WGS) entry which is preliminary data.</text>
</comment>
<organism evidence="1 2">
    <name type="scientific">Streptomyces humicola</name>
    <dbReference type="NCBI Taxonomy" id="2953240"/>
    <lineage>
        <taxon>Bacteria</taxon>
        <taxon>Bacillati</taxon>
        <taxon>Actinomycetota</taxon>
        <taxon>Actinomycetes</taxon>
        <taxon>Kitasatosporales</taxon>
        <taxon>Streptomycetaceae</taxon>
        <taxon>Streptomyces</taxon>
    </lineage>
</organism>
<dbReference type="Proteomes" id="UP001057702">
    <property type="component" value="Unassembled WGS sequence"/>
</dbReference>
<keyword evidence="2" id="KW-1185">Reference proteome</keyword>
<proteinExistence type="predicted"/>
<dbReference type="RefSeq" id="WP_255922990.1">
    <property type="nucleotide sequence ID" value="NZ_JANFNG010000028.1"/>
</dbReference>
<evidence type="ECO:0000313" key="1">
    <source>
        <dbReference type="EMBL" id="MCQ4083954.1"/>
    </source>
</evidence>
<protein>
    <submittedName>
        <fullName evidence="1">Serine/threonine-protein phosphatase</fullName>
    </submittedName>
</protein>
<dbReference type="EMBL" id="JANFNG010000028">
    <property type="protein sequence ID" value="MCQ4083954.1"/>
    <property type="molecule type" value="Genomic_DNA"/>
</dbReference>
<sequence length="51" mass="5502">MTERGIDAIARVGRLRTVIRTLAGMDLPPDEVLAHIDLHRRPGGRSAAGGR</sequence>
<reference evidence="1" key="1">
    <citation type="submission" date="2022-06" db="EMBL/GenBank/DDBJ databases">
        <title>Draft genome sequence of Streptomyces sp. RB6PN25 isolated from peat swamp forest in Thailand.</title>
        <authorList>
            <person name="Duangmal K."/>
            <person name="Klaysubun C."/>
        </authorList>
    </citation>
    <scope>NUCLEOTIDE SEQUENCE</scope>
    <source>
        <strain evidence="1">RB6PN25</strain>
    </source>
</reference>